<comment type="subunit">
    <text evidence="3 10">Homodimer.</text>
</comment>
<name>A0A857DGG0_9FIRM</name>
<feature type="binding site" evidence="10">
    <location>
        <position position="145"/>
    </location>
    <ligand>
        <name>Mg(2+)</name>
        <dbReference type="ChEBI" id="CHEBI:18420"/>
    </ligand>
</feature>
<dbReference type="GO" id="GO:0019288">
    <property type="term" value="P:isopentenyl diphosphate biosynthetic process, methylerythritol 4-phosphate pathway"/>
    <property type="evidence" value="ECO:0007669"/>
    <property type="project" value="TreeGrafter"/>
</dbReference>
<dbReference type="GO" id="GO:0000287">
    <property type="term" value="F:magnesium ion binding"/>
    <property type="evidence" value="ECO:0007669"/>
    <property type="project" value="UniProtKB-UniRule"/>
</dbReference>
<feature type="binding site" evidence="10">
    <location>
        <position position="285"/>
    </location>
    <ligand>
        <name>thiamine diphosphate</name>
        <dbReference type="ChEBI" id="CHEBI:58937"/>
    </ligand>
</feature>
<dbReference type="HAMAP" id="MF_00315">
    <property type="entry name" value="DXP_synth"/>
    <property type="match status" value="1"/>
</dbReference>
<dbReference type="PANTHER" id="PTHR43322:SF5">
    <property type="entry name" value="1-DEOXY-D-XYLULOSE-5-PHOSPHATE SYNTHASE, CHLOROPLASTIC"/>
    <property type="match status" value="1"/>
</dbReference>
<dbReference type="EMBL" id="CP046996">
    <property type="protein sequence ID" value="QHA00390.1"/>
    <property type="molecule type" value="Genomic_DNA"/>
</dbReference>
<dbReference type="GO" id="GO:0009228">
    <property type="term" value="P:thiamine biosynthetic process"/>
    <property type="evidence" value="ECO:0007669"/>
    <property type="project" value="UniProtKB-UniRule"/>
</dbReference>
<comment type="catalytic activity">
    <reaction evidence="10">
        <text>D-glyceraldehyde 3-phosphate + pyruvate + H(+) = 1-deoxy-D-xylulose 5-phosphate + CO2</text>
        <dbReference type="Rhea" id="RHEA:12605"/>
        <dbReference type="ChEBI" id="CHEBI:15361"/>
        <dbReference type="ChEBI" id="CHEBI:15378"/>
        <dbReference type="ChEBI" id="CHEBI:16526"/>
        <dbReference type="ChEBI" id="CHEBI:57792"/>
        <dbReference type="ChEBI" id="CHEBI:59776"/>
        <dbReference type="EC" id="2.2.1.7"/>
    </reaction>
</comment>
<evidence type="ECO:0000256" key="9">
    <source>
        <dbReference type="ARBA" id="ARBA00023229"/>
    </source>
</evidence>
<evidence type="ECO:0000256" key="4">
    <source>
        <dbReference type="ARBA" id="ARBA00022679"/>
    </source>
</evidence>
<dbReference type="Gene3D" id="3.40.50.920">
    <property type="match status" value="1"/>
</dbReference>
<dbReference type="Proteomes" id="UP000430508">
    <property type="component" value="Chromosome"/>
</dbReference>
<dbReference type="PANTHER" id="PTHR43322">
    <property type="entry name" value="1-D-DEOXYXYLULOSE 5-PHOSPHATE SYNTHASE-RELATED"/>
    <property type="match status" value="1"/>
</dbReference>
<dbReference type="InterPro" id="IPR049557">
    <property type="entry name" value="Transketolase_CS"/>
</dbReference>
<sequence length="624" mass="68422">MRLLDKIDSPTDLKSLNESDLTVLAEELRQEMIDIISVNGGHLASNLGVVELTLALHRVFDTPTDKIIWDVGHQAYVHKILTGRKDAFKTIRQFHGLAGFPKREESEYDCFDTGHASTSISAALGFAKARDIKKENYHVVAVIGDGAMSGGMAYEAMNHAGNSDSNLIIVLNDNEMFISQNVGAMSSYLNKIRTDPSYDRRKKDVQKFIRNIPCIGSSMAKAAGRAKDGIKYFLVPGLLFEELGLTYLGPINGHDIAALEKVLHQAKQKKGPVLVHIKTCKGNGYEPAKQSPDIFHGVGPFSKETGEMVKKNAPPTYTEVFGRTICELAEEDNRIVAVTAAMGSGTGLNNFGQNYPERFFDVGIAEPHAVTFAAALALEGLKPVVSMYSTFYQRAYDQVLHDVCLQNAKVVFAVDRAGVVGEDGKTHHGIFDISFFRTIPNLTLMAPKDENELKHMIHTALTLDNPVAVRYPRSAGVGVKIDKEFETLPKGKAELLREGQDITLIGFGPVVNFCMEAAKQLESEGIQAGVINLRFINPIDREMVTAEVQKTGRLVTVEDHILAGGMGSAVLEVLEEEGIQGTAVERIGYDDYVEHGAIPLLHQDCGLTIEHIVSVSRELMKNRC</sequence>
<evidence type="ECO:0000259" key="11">
    <source>
        <dbReference type="SMART" id="SM00861"/>
    </source>
</evidence>
<evidence type="ECO:0000256" key="1">
    <source>
        <dbReference type="ARBA" id="ARBA00004980"/>
    </source>
</evidence>
<evidence type="ECO:0000256" key="8">
    <source>
        <dbReference type="ARBA" id="ARBA00023052"/>
    </source>
</evidence>
<accession>A0A857DGG0</accession>
<dbReference type="SMART" id="SM00861">
    <property type="entry name" value="Transket_pyr"/>
    <property type="match status" value="1"/>
</dbReference>
<dbReference type="Gene3D" id="3.40.50.970">
    <property type="match status" value="2"/>
</dbReference>
<dbReference type="SUPFAM" id="SSF52518">
    <property type="entry name" value="Thiamin diphosphate-binding fold (THDP-binding)"/>
    <property type="match status" value="2"/>
</dbReference>
<dbReference type="CDD" id="cd02007">
    <property type="entry name" value="TPP_DXS"/>
    <property type="match status" value="1"/>
</dbReference>
<dbReference type="NCBIfam" id="NF003933">
    <property type="entry name" value="PRK05444.2-2"/>
    <property type="match status" value="1"/>
</dbReference>
<evidence type="ECO:0000313" key="12">
    <source>
        <dbReference type="EMBL" id="QHA00390.1"/>
    </source>
</evidence>
<evidence type="ECO:0000256" key="3">
    <source>
        <dbReference type="ARBA" id="ARBA00011738"/>
    </source>
</evidence>
<keyword evidence="9 10" id="KW-0414">Isoprene biosynthesis</keyword>
<dbReference type="FunFam" id="3.40.50.970:FF:000005">
    <property type="entry name" value="1-deoxy-D-xylulose-5-phosphate synthase"/>
    <property type="match status" value="1"/>
</dbReference>
<evidence type="ECO:0000256" key="6">
    <source>
        <dbReference type="ARBA" id="ARBA00022842"/>
    </source>
</evidence>
<evidence type="ECO:0000256" key="10">
    <source>
        <dbReference type="HAMAP-Rule" id="MF_00315"/>
    </source>
</evidence>
<dbReference type="GO" id="GO:0008661">
    <property type="term" value="F:1-deoxy-D-xylulose-5-phosphate synthase activity"/>
    <property type="evidence" value="ECO:0007669"/>
    <property type="project" value="UniProtKB-UniRule"/>
</dbReference>
<dbReference type="RefSeq" id="WP_019225580.1">
    <property type="nucleotide sequence ID" value="NZ_CP046996.1"/>
</dbReference>
<gene>
    <name evidence="10 12" type="primary">dxs</name>
    <name evidence="12" type="ORF">GQ588_06950</name>
</gene>
<dbReference type="InterPro" id="IPR009014">
    <property type="entry name" value="Transketo_C/PFOR_II"/>
</dbReference>
<dbReference type="AlphaFoldDB" id="A0A857DGG0"/>
<reference evidence="12 13" key="1">
    <citation type="submission" date="2019-12" db="EMBL/GenBank/DDBJ databases">
        <title>Sequence classification of anaerobic respiratory reductive dehalogenases: First we see many, then we see few.</title>
        <authorList>
            <person name="Molenda O."/>
            <person name="Puentes Jacome L.A."/>
            <person name="Cao X."/>
            <person name="Nesbo C.L."/>
            <person name="Tang S."/>
            <person name="Morson N."/>
            <person name="Patron J."/>
            <person name="Lomheim L."/>
            <person name="Wishart D.S."/>
            <person name="Edwards E.A."/>
        </authorList>
    </citation>
    <scope>NUCLEOTIDE SEQUENCE [LARGE SCALE GENOMIC DNA]</scope>
    <source>
        <strain evidence="12 13">12DCA</strain>
    </source>
</reference>
<dbReference type="UniPathway" id="UPA00064">
    <property type="reaction ID" value="UER00091"/>
</dbReference>
<dbReference type="Pfam" id="PF13292">
    <property type="entry name" value="DXP_synthase_N"/>
    <property type="match status" value="1"/>
</dbReference>
<keyword evidence="5 10" id="KW-0479">Metal-binding</keyword>
<dbReference type="InterPro" id="IPR005475">
    <property type="entry name" value="Transketolase-like_Pyr-bd"/>
</dbReference>
<dbReference type="EC" id="2.2.1.7" evidence="10"/>
<comment type="cofactor">
    <cofactor evidence="10">
        <name>thiamine diphosphate</name>
        <dbReference type="ChEBI" id="CHEBI:58937"/>
    </cofactor>
    <text evidence="10">Binds 1 thiamine pyrophosphate per subunit.</text>
</comment>
<evidence type="ECO:0000313" key="13">
    <source>
        <dbReference type="Proteomes" id="UP000430508"/>
    </source>
</evidence>
<keyword evidence="7 10" id="KW-0784">Thiamine biosynthesis</keyword>
<dbReference type="PROSITE" id="PS00801">
    <property type="entry name" value="TRANSKETOLASE_1"/>
    <property type="match status" value="1"/>
</dbReference>
<dbReference type="GO" id="GO:0030976">
    <property type="term" value="F:thiamine pyrophosphate binding"/>
    <property type="evidence" value="ECO:0007669"/>
    <property type="project" value="UniProtKB-UniRule"/>
</dbReference>
<comment type="pathway">
    <text evidence="1 10">Metabolic intermediate biosynthesis; 1-deoxy-D-xylulose 5-phosphate biosynthesis; 1-deoxy-D-xylulose 5-phosphate from D-glyceraldehyde 3-phosphate and pyruvate: step 1/1.</text>
</comment>
<dbReference type="SUPFAM" id="SSF52922">
    <property type="entry name" value="TK C-terminal domain-like"/>
    <property type="match status" value="1"/>
</dbReference>
<dbReference type="Pfam" id="PF02779">
    <property type="entry name" value="Transket_pyr"/>
    <property type="match status" value="1"/>
</dbReference>
<protein>
    <recommendedName>
        <fullName evidence="10">1-deoxy-D-xylulose-5-phosphate synthase</fullName>
        <ecNumber evidence="10">2.2.1.7</ecNumber>
    </recommendedName>
    <alternativeName>
        <fullName evidence="10">1-deoxyxylulose-5-phosphate synthase</fullName>
        <shortName evidence="10">DXP synthase</shortName>
        <shortName evidence="10">DXPS</shortName>
    </alternativeName>
</protein>
<evidence type="ECO:0000256" key="5">
    <source>
        <dbReference type="ARBA" id="ARBA00022723"/>
    </source>
</evidence>
<dbReference type="GO" id="GO:0016114">
    <property type="term" value="P:terpenoid biosynthetic process"/>
    <property type="evidence" value="ECO:0007669"/>
    <property type="project" value="UniProtKB-UniRule"/>
</dbReference>
<feature type="domain" description="Transketolase-like pyrimidine-binding" evidence="11">
    <location>
        <begin position="315"/>
        <end position="479"/>
    </location>
</feature>
<dbReference type="InterPro" id="IPR033248">
    <property type="entry name" value="Transketolase_C"/>
</dbReference>
<dbReference type="GO" id="GO:0005829">
    <property type="term" value="C:cytosol"/>
    <property type="evidence" value="ECO:0007669"/>
    <property type="project" value="TreeGrafter"/>
</dbReference>
<comment type="similarity">
    <text evidence="2 10">Belongs to the transketolase family. DXPS subfamily.</text>
</comment>
<feature type="binding site" evidence="10">
    <location>
        <position position="174"/>
    </location>
    <ligand>
        <name>Mg(2+)</name>
        <dbReference type="ChEBI" id="CHEBI:18420"/>
    </ligand>
</feature>
<dbReference type="NCBIfam" id="TIGR00204">
    <property type="entry name" value="dxs"/>
    <property type="match status" value="1"/>
</dbReference>
<proteinExistence type="inferred from homology"/>
<feature type="binding site" evidence="10">
    <location>
        <begin position="146"/>
        <end position="147"/>
    </location>
    <ligand>
        <name>thiamine diphosphate</name>
        <dbReference type="ChEBI" id="CHEBI:58937"/>
    </ligand>
</feature>
<feature type="binding site" evidence="10">
    <location>
        <position position="366"/>
    </location>
    <ligand>
        <name>thiamine diphosphate</name>
        <dbReference type="ChEBI" id="CHEBI:58937"/>
    </ligand>
</feature>
<feature type="binding site" evidence="10">
    <location>
        <begin position="114"/>
        <end position="116"/>
    </location>
    <ligand>
        <name>thiamine diphosphate</name>
        <dbReference type="ChEBI" id="CHEBI:58937"/>
    </ligand>
</feature>
<evidence type="ECO:0000256" key="2">
    <source>
        <dbReference type="ARBA" id="ARBA00011081"/>
    </source>
</evidence>
<keyword evidence="8 10" id="KW-0786">Thiamine pyrophosphate</keyword>
<dbReference type="InterPro" id="IPR029061">
    <property type="entry name" value="THDP-binding"/>
</dbReference>
<evidence type="ECO:0000256" key="7">
    <source>
        <dbReference type="ARBA" id="ARBA00022977"/>
    </source>
</evidence>
<organism evidence="12 13">
    <name type="scientific">Dehalobacter restrictus</name>
    <dbReference type="NCBI Taxonomy" id="55583"/>
    <lineage>
        <taxon>Bacteria</taxon>
        <taxon>Bacillati</taxon>
        <taxon>Bacillota</taxon>
        <taxon>Clostridia</taxon>
        <taxon>Eubacteriales</taxon>
        <taxon>Desulfitobacteriaceae</taxon>
        <taxon>Dehalobacter</taxon>
    </lineage>
</organism>
<dbReference type="CDD" id="cd07033">
    <property type="entry name" value="TPP_PYR_DXS_TK_like"/>
    <property type="match status" value="1"/>
</dbReference>
<comment type="function">
    <text evidence="10">Catalyzes the acyloin condensation reaction between C atoms 2 and 3 of pyruvate and glyceraldehyde 3-phosphate to yield 1-deoxy-D-xylulose-5-phosphate (DXP).</text>
</comment>
<feature type="binding site" evidence="10">
    <location>
        <position position="73"/>
    </location>
    <ligand>
        <name>thiamine diphosphate</name>
        <dbReference type="ChEBI" id="CHEBI:58937"/>
    </ligand>
</feature>
<feature type="binding site" evidence="10">
    <location>
        <position position="174"/>
    </location>
    <ligand>
        <name>thiamine diphosphate</name>
        <dbReference type="ChEBI" id="CHEBI:58937"/>
    </ligand>
</feature>
<dbReference type="Pfam" id="PF02780">
    <property type="entry name" value="Transketolase_C"/>
    <property type="match status" value="1"/>
</dbReference>
<dbReference type="InterPro" id="IPR005477">
    <property type="entry name" value="Dxylulose-5-P_synthase"/>
</dbReference>
<keyword evidence="4 10" id="KW-0808">Transferase</keyword>
<keyword evidence="6 10" id="KW-0460">Magnesium</keyword>
<comment type="cofactor">
    <cofactor evidence="10">
        <name>Mg(2+)</name>
        <dbReference type="ChEBI" id="CHEBI:18420"/>
    </cofactor>
    <text evidence="10">Binds 1 Mg(2+) ion per subunit.</text>
</comment>